<accession>T1GRS1</accession>
<dbReference type="HOGENOM" id="CLU_2433189_0_0_1"/>
<keyword evidence="2" id="KW-1185">Reference proteome</keyword>
<name>T1GRS1_MEGSC</name>
<reference evidence="2" key="1">
    <citation type="submission" date="2013-02" db="EMBL/GenBank/DDBJ databases">
        <authorList>
            <person name="Hughes D."/>
        </authorList>
    </citation>
    <scope>NUCLEOTIDE SEQUENCE</scope>
    <source>
        <strain>Durham</strain>
        <strain evidence="2">NC isolate 2 -- Noor lab</strain>
    </source>
</reference>
<dbReference type="Proteomes" id="UP000015102">
    <property type="component" value="Unassembled WGS sequence"/>
</dbReference>
<protein>
    <submittedName>
        <fullName evidence="1">Uncharacterized protein</fullName>
    </submittedName>
</protein>
<sequence length="91" mass="10669">MSKSVDTSFIPDLPKAGPLSEYRKRAKFDWKDLKLIFEEEQTLKTKYRVWKLLEEDPLFAKSKTSLPTNELKRLAAMQMNHMAKLNLVPDE</sequence>
<organism evidence="1 2">
    <name type="scientific">Megaselia scalaris</name>
    <name type="common">Humpbacked fly</name>
    <name type="synonym">Phora scalaris</name>
    <dbReference type="NCBI Taxonomy" id="36166"/>
    <lineage>
        <taxon>Eukaryota</taxon>
        <taxon>Metazoa</taxon>
        <taxon>Ecdysozoa</taxon>
        <taxon>Arthropoda</taxon>
        <taxon>Hexapoda</taxon>
        <taxon>Insecta</taxon>
        <taxon>Pterygota</taxon>
        <taxon>Neoptera</taxon>
        <taxon>Endopterygota</taxon>
        <taxon>Diptera</taxon>
        <taxon>Brachycera</taxon>
        <taxon>Muscomorpha</taxon>
        <taxon>Platypezoidea</taxon>
        <taxon>Phoridae</taxon>
        <taxon>Megaseliini</taxon>
        <taxon>Megaselia</taxon>
    </lineage>
</organism>
<dbReference type="AlphaFoldDB" id="T1GRS1"/>
<dbReference type="EnsemblMetazoa" id="MESCA006361-RA">
    <property type="protein sequence ID" value="MESCA006361-PA"/>
    <property type="gene ID" value="MESCA006361"/>
</dbReference>
<evidence type="ECO:0000313" key="1">
    <source>
        <dbReference type="EnsemblMetazoa" id="MESCA006361-PA"/>
    </source>
</evidence>
<reference evidence="1" key="2">
    <citation type="submission" date="2015-06" db="UniProtKB">
        <authorList>
            <consortium name="EnsemblMetazoa"/>
        </authorList>
    </citation>
    <scope>IDENTIFICATION</scope>
</reference>
<evidence type="ECO:0000313" key="2">
    <source>
        <dbReference type="Proteomes" id="UP000015102"/>
    </source>
</evidence>
<proteinExistence type="predicted"/>
<dbReference type="STRING" id="36166.T1GRS1"/>
<dbReference type="EMBL" id="CAQQ02134492">
    <property type="status" value="NOT_ANNOTATED_CDS"/>
    <property type="molecule type" value="Genomic_DNA"/>
</dbReference>